<dbReference type="AlphaFoldDB" id="A0A9P4QXV4"/>
<organism evidence="1 2">
    <name type="scientific">Polyplosphaeria fusca</name>
    <dbReference type="NCBI Taxonomy" id="682080"/>
    <lineage>
        <taxon>Eukaryota</taxon>
        <taxon>Fungi</taxon>
        <taxon>Dikarya</taxon>
        <taxon>Ascomycota</taxon>
        <taxon>Pezizomycotina</taxon>
        <taxon>Dothideomycetes</taxon>
        <taxon>Pleosporomycetidae</taxon>
        <taxon>Pleosporales</taxon>
        <taxon>Tetraplosphaeriaceae</taxon>
        <taxon>Polyplosphaeria</taxon>
    </lineage>
</organism>
<evidence type="ECO:0000313" key="2">
    <source>
        <dbReference type="Proteomes" id="UP000799444"/>
    </source>
</evidence>
<reference evidence="1" key="1">
    <citation type="journal article" date="2020" name="Stud. Mycol.">
        <title>101 Dothideomycetes genomes: a test case for predicting lifestyles and emergence of pathogens.</title>
        <authorList>
            <person name="Haridas S."/>
            <person name="Albert R."/>
            <person name="Binder M."/>
            <person name="Bloem J."/>
            <person name="Labutti K."/>
            <person name="Salamov A."/>
            <person name="Andreopoulos B."/>
            <person name="Baker S."/>
            <person name="Barry K."/>
            <person name="Bills G."/>
            <person name="Bluhm B."/>
            <person name="Cannon C."/>
            <person name="Castanera R."/>
            <person name="Culley D."/>
            <person name="Daum C."/>
            <person name="Ezra D."/>
            <person name="Gonzalez J."/>
            <person name="Henrissat B."/>
            <person name="Kuo A."/>
            <person name="Liang C."/>
            <person name="Lipzen A."/>
            <person name="Lutzoni F."/>
            <person name="Magnuson J."/>
            <person name="Mondo S."/>
            <person name="Nolan M."/>
            <person name="Ohm R."/>
            <person name="Pangilinan J."/>
            <person name="Park H.-J."/>
            <person name="Ramirez L."/>
            <person name="Alfaro M."/>
            <person name="Sun H."/>
            <person name="Tritt A."/>
            <person name="Yoshinaga Y."/>
            <person name="Zwiers L.-H."/>
            <person name="Turgeon B."/>
            <person name="Goodwin S."/>
            <person name="Spatafora J."/>
            <person name="Crous P."/>
            <person name="Grigoriev I."/>
        </authorList>
    </citation>
    <scope>NUCLEOTIDE SEQUENCE</scope>
    <source>
        <strain evidence="1">CBS 125425</strain>
    </source>
</reference>
<evidence type="ECO:0000313" key="1">
    <source>
        <dbReference type="EMBL" id="KAF2733099.1"/>
    </source>
</evidence>
<accession>A0A9P4QXV4</accession>
<name>A0A9P4QXV4_9PLEO</name>
<dbReference type="Proteomes" id="UP000799444">
    <property type="component" value="Unassembled WGS sequence"/>
</dbReference>
<comment type="caution">
    <text evidence="1">The sequence shown here is derived from an EMBL/GenBank/DDBJ whole genome shotgun (WGS) entry which is preliminary data.</text>
</comment>
<dbReference type="EMBL" id="ML996166">
    <property type="protein sequence ID" value="KAF2733099.1"/>
    <property type="molecule type" value="Genomic_DNA"/>
</dbReference>
<proteinExistence type="predicted"/>
<gene>
    <name evidence="1" type="ORF">EJ04DRAFT_295309</name>
</gene>
<sequence length="180" mass="19774">MQQRKRKQPSRVSLTAGVSPSRATGVLLFGCDPREEPWYSRFKSLQRTNFLPAPGIGHPCYHGSSGTAPDRNCSTLQMRVHAMQTAVPPRPAGQLSATGSREDSPLAASALGLYSPRPALAMQVYVVECPSRITLHAAERILHSTCFDWPREPVRVPEAVAAQKAVQAHPKRLGKNDRKR</sequence>
<keyword evidence="2" id="KW-1185">Reference proteome</keyword>
<protein>
    <submittedName>
        <fullName evidence="1">Uncharacterized protein</fullName>
    </submittedName>
</protein>